<keyword evidence="5" id="KW-1185">Reference proteome</keyword>
<keyword evidence="2" id="KW-0812">Transmembrane</keyword>
<reference evidence="5" key="1">
    <citation type="journal article" date="2013" name="Science">
        <title>The Amborella genome and the evolution of flowering plants.</title>
        <authorList>
            <consortium name="Amborella Genome Project"/>
        </authorList>
    </citation>
    <scope>NUCLEOTIDE SEQUENCE [LARGE SCALE GENOMIC DNA]</scope>
</reference>
<feature type="region of interest" description="Disordered" evidence="1">
    <location>
        <begin position="26"/>
        <end position="45"/>
    </location>
</feature>
<dbReference type="Gramene" id="ERN02636">
    <property type="protein sequence ID" value="ERN02636"/>
    <property type="gene ID" value="AMTR_s00085p00029680"/>
</dbReference>
<keyword evidence="3" id="KW-0732">Signal</keyword>
<gene>
    <name evidence="4" type="ORF">AMTR_s00085p00029680</name>
</gene>
<feature type="signal peptide" evidence="3">
    <location>
        <begin position="1"/>
        <end position="26"/>
    </location>
</feature>
<evidence type="ECO:0000313" key="4">
    <source>
        <dbReference type="EMBL" id="ERN02636.1"/>
    </source>
</evidence>
<dbReference type="InterPro" id="IPR004158">
    <property type="entry name" value="DUF247_pln"/>
</dbReference>
<evidence type="ECO:0000256" key="1">
    <source>
        <dbReference type="SAM" id="MobiDB-lite"/>
    </source>
</evidence>
<accession>W1P4X3</accession>
<sequence length="520" mass="60815">MVAVWNNKELLSWYLIALTLQKKVQAGAPTSESRPEPSSLGIEGEKDGVEKLDEEIIGKSETREEEWVITIREKLAQAHDEEVRSLWEKVSIYRVPKSLREGDEKAFMPQVVSIGPYHHNRPRLRDMERHKWRALSHTLTRTTQDVTRYLDAAREMEERTRQCYAAHISLSPDAFVEMMVLDGCFALEVMRGAIDGFHQLGYSRDDPVFAMRGVIHALQRDMIMLENQLPLFVFDRFLGIQTSNPDESASATQLALCFFDPIRPNDEPFLQKESNRFRNMDPPTQLGLFDPLGDEGLHFLHVFRRSLLLTYPNPPSRHRLHVKHPPPVRATDKRRQQLIHCVTELRAAGIKLRKRKTDRFWDVRFSRGVLQIPRLLIHDGTKSLFLNLMAFEQCHLECGSEITSYIIFMDNLINSPEDVRYLHYRRIIEHWLGNDEEVAELFNNLCREIVFDMKDSYLSRLSEEVNKYYDHKWNTWGATLRQNYFNNPWAIISFFAALVLLILTFTQTFYSVLAYYRPPS</sequence>
<dbReference type="PANTHER" id="PTHR31170:SF25">
    <property type="entry name" value="BNAA09G04570D PROTEIN"/>
    <property type="match status" value="1"/>
</dbReference>
<feature type="transmembrane region" description="Helical" evidence="2">
    <location>
        <begin position="489"/>
        <end position="516"/>
    </location>
</feature>
<dbReference type="Pfam" id="PF03140">
    <property type="entry name" value="DUF247"/>
    <property type="match status" value="1"/>
</dbReference>
<evidence type="ECO:0000256" key="2">
    <source>
        <dbReference type="SAM" id="Phobius"/>
    </source>
</evidence>
<dbReference type="AlphaFoldDB" id="W1P4X3"/>
<organism evidence="4 5">
    <name type="scientific">Amborella trichopoda</name>
    <dbReference type="NCBI Taxonomy" id="13333"/>
    <lineage>
        <taxon>Eukaryota</taxon>
        <taxon>Viridiplantae</taxon>
        <taxon>Streptophyta</taxon>
        <taxon>Embryophyta</taxon>
        <taxon>Tracheophyta</taxon>
        <taxon>Spermatophyta</taxon>
        <taxon>Magnoliopsida</taxon>
        <taxon>Amborellales</taxon>
        <taxon>Amborellaceae</taxon>
        <taxon>Amborella</taxon>
    </lineage>
</organism>
<proteinExistence type="predicted"/>
<keyword evidence="2" id="KW-0472">Membrane</keyword>
<keyword evidence="2" id="KW-1133">Transmembrane helix</keyword>
<protein>
    <submittedName>
        <fullName evidence="4">Uncharacterized protein</fullName>
    </submittedName>
</protein>
<dbReference type="PANTHER" id="PTHR31170">
    <property type="entry name" value="BNAC04G53230D PROTEIN"/>
    <property type="match status" value="1"/>
</dbReference>
<dbReference type="HOGENOM" id="CLU_020188_0_2_1"/>
<name>W1P4X3_AMBTC</name>
<dbReference type="EMBL" id="KI394487">
    <property type="protein sequence ID" value="ERN02636.1"/>
    <property type="molecule type" value="Genomic_DNA"/>
</dbReference>
<dbReference type="OrthoDB" id="742916at2759"/>
<dbReference type="Proteomes" id="UP000017836">
    <property type="component" value="Unassembled WGS sequence"/>
</dbReference>
<evidence type="ECO:0000256" key="3">
    <source>
        <dbReference type="SAM" id="SignalP"/>
    </source>
</evidence>
<evidence type="ECO:0000313" key="5">
    <source>
        <dbReference type="Proteomes" id="UP000017836"/>
    </source>
</evidence>
<dbReference type="OMA" id="WDIKFKD"/>
<dbReference type="eggNOG" id="ENOG502QPVJ">
    <property type="taxonomic scope" value="Eukaryota"/>
</dbReference>
<feature type="chain" id="PRO_5004807093" evidence="3">
    <location>
        <begin position="27"/>
        <end position="520"/>
    </location>
</feature>